<dbReference type="Gene3D" id="3.30.1360.120">
    <property type="entry name" value="Probable tRNA modification gtpase trme, domain 1"/>
    <property type="match status" value="1"/>
</dbReference>
<organism evidence="1 2">
    <name type="scientific">Thalassococcus lentus</name>
    <dbReference type="NCBI Taxonomy" id="1210524"/>
    <lineage>
        <taxon>Bacteria</taxon>
        <taxon>Pseudomonadati</taxon>
        <taxon>Pseudomonadota</taxon>
        <taxon>Alphaproteobacteria</taxon>
        <taxon>Rhodobacterales</taxon>
        <taxon>Roseobacteraceae</taxon>
        <taxon>Thalassococcus</taxon>
    </lineage>
</organism>
<protein>
    <submittedName>
        <fullName evidence="1">Sarcosine oxidase subunit gamma</fullName>
    </submittedName>
</protein>
<evidence type="ECO:0000313" key="1">
    <source>
        <dbReference type="EMBL" id="MDA7424768.1"/>
    </source>
</evidence>
<name>A0ABT4XSE7_9RHOB</name>
<dbReference type="InterPro" id="IPR007375">
    <property type="entry name" value="SoxG"/>
</dbReference>
<proteinExistence type="predicted"/>
<evidence type="ECO:0000313" key="2">
    <source>
        <dbReference type="Proteomes" id="UP001210720"/>
    </source>
</evidence>
<dbReference type="Proteomes" id="UP001210720">
    <property type="component" value="Unassembled WGS sequence"/>
</dbReference>
<sequence length="188" mass="20038">MSEAVQPLGGSAFDGLVHLSEAPLQGMITLRADLSDAAVKKAIKAATGQTMPDIRGASVQEEQGVLWMSPDEAMLLVPYAEVDAALAKLTKSLGKVHALAVNVSDARAMFSLRGPAAREVIAKLAPVDMAPGAFEPGMVRRTRFAQVAGAFWMEDQETVHVVCFRSVARYMFDLLSVASDPASAVDFF</sequence>
<dbReference type="InterPro" id="IPR027266">
    <property type="entry name" value="TrmE/GcvT-like"/>
</dbReference>
<accession>A0ABT4XSE7</accession>
<comment type="caution">
    <text evidence="1">The sequence shown here is derived from an EMBL/GenBank/DDBJ whole genome shotgun (WGS) entry which is preliminary data.</text>
</comment>
<dbReference type="RefSeq" id="WP_271432111.1">
    <property type="nucleotide sequence ID" value="NZ_JAQIOY010000002.1"/>
</dbReference>
<dbReference type="Gene3D" id="3.30.70.1520">
    <property type="entry name" value="Heterotetrameric sarcosine oxidase"/>
    <property type="match status" value="1"/>
</dbReference>
<gene>
    <name evidence="1" type="ORF">PFY00_08535</name>
</gene>
<dbReference type="Pfam" id="PF04268">
    <property type="entry name" value="SoxG"/>
    <property type="match status" value="1"/>
</dbReference>
<keyword evidence="2" id="KW-1185">Reference proteome</keyword>
<reference evidence="1 2" key="1">
    <citation type="submission" date="2023-01" db="EMBL/GenBank/DDBJ databases">
        <title>Thalassococcus onchidii sp. nov., isolated from a marine invertebrate from the South China Sea.</title>
        <authorList>
            <person name="Xu S."/>
            <person name="Liu Z."/>
            <person name="Xu Y."/>
        </authorList>
    </citation>
    <scope>NUCLEOTIDE SEQUENCE [LARGE SCALE GENOMIC DNA]</scope>
    <source>
        <strain evidence="1 2">KCTC 32084</strain>
    </source>
</reference>
<dbReference type="EMBL" id="JAQIOY010000002">
    <property type="protein sequence ID" value="MDA7424768.1"/>
    <property type="molecule type" value="Genomic_DNA"/>
</dbReference>
<dbReference type="SUPFAM" id="SSF103025">
    <property type="entry name" value="Folate-binding domain"/>
    <property type="match status" value="1"/>
</dbReference>